<accession>A0A210QVQ3</accession>
<dbReference type="Pfam" id="PF22669">
    <property type="entry name" value="Exo_endo_phos2"/>
    <property type="match status" value="1"/>
</dbReference>
<keyword evidence="4" id="KW-1185">Reference proteome</keyword>
<feature type="compositionally biased region" description="Low complexity" evidence="1">
    <location>
        <begin position="205"/>
        <end position="216"/>
    </location>
</feature>
<name>A0A210QVQ3_MIZYE</name>
<feature type="compositionally biased region" description="Polar residues" evidence="1">
    <location>
        <begin position="47"/>
        <end position="65"/>
    </location>
</feature>
<dbReference type="SUPFAM" id="SSF56219">
    <property type="entry name" value="DNase I-like"/>
    <property type="match status" value="1"/>
</dbReference>
<dbReference type="SMART" id="SM00128">
    <property type="entry name" value="IPPc"/>
    <property type="match status" value="1"/>
</dbReference>
<dbReference type="AlphaFoldDB" id="A0A210QVQ3"/>
<dbReference type="PANTHER" id="PTHR47039">
    <property type="entry name" value="INOSITOL POLYPHOSPHATE 5-PHOSPHATASE E"/>
    <property type="match status" value="1"/>
</dbReference>
<protein>
    <submittedName>
        <fullName evidence="3">72 kDa inositol polyphosphate 5-phosphatase</fullName>
    </submittedName>
</protein>
<dbReference type="InterPro" id="IPR053321">
    <property type="entry name" value="IPP-5-Phosphatase_Type_IV"/>
</dbReference>
<dbReference type="OrthoDB" id="2248459at2759"/>
<dbReference type="PANTHER" id="PTHR47039:SF1">
    <property type="entry name" value="INOSITOL POLYPHOSPHATE 5-PHOSPHATASE E"/>
    <property type="match status" value="1"/>
</dbReference>
<proteinExistence type="predicted"/>
<evidence type="ECO:0000313" key="3">
    <source>
        <dbReference type="EMBL" id="OWF52794.1"/>
    </source>
</evidence>
<gene>
    <name evidence="3" type="ORF">KP79_PYT00565</name>
</gene>
<evidence type="ECO:0000259" key="2">
    <source>
        <dbReference type="SMART" id="SM00128"/>
    </source>
</evidence>
<feature type="compositionally biased region" description="Polar residues" evidence="1">
    <location>
        <begin position="87"/>
        <end position="100"/>
    </location>
</feature>
<evidence type="ECO:0000313" key="4">
    <source>
        <dbReference type="Proteomes" id="UP000242188"/>
    </source>
</evidence>
<feature type="domain" description="Inositol polyphosphate-related phosphatase" evidence="2">
    <location>
        <begin position="429"/>
        <end position="732"/>
    </location>
</feature>
<feature type="region of interest" description="Disordered" evidence="1">
    <location>
        <begin position="1"/>
        <end position="294"/>
    </location>
</feature>
<dbReference type="InterPro" id="IPR036691">
    <property type="entry name" value="Endo/exonu/phosph_ase_sf"/>
</dbReference>
<feature type="region of interest" description="Disordered" evidence="1">
    <location>
        <begin position="308"/>
        <end position="338"/>
    </location>
</feature>
<dbReference type="GO" id="GO:0016791">
    <property type="term" value="F:phosphatase activity"/>
    <property type="evidence" value="ECO:0007669"/>
    <property type="project" value="InterPro"/>
</dbReference>
<organism evidence="3 4">
    <name type="scientific">Mizuhopecten yessoensis</name>
    <name type="common">Japanese scallop</name>
    <name type="synonym">Patinopecten yessoensis</name>
    <dbReference type="NCBI Taxonomy" id="6573"/>
    <lineage>
        <taxon>Eukaryota</taxon>
        <taxon>Metazoa</taxon>
        <taxon>Spiralia</taxon>
        <taxon>Lophotrochozoa</taxon>
        <taxon>Mollusca</taxon>
        <taxon>Bivalvia</taxon>
        <taxon>Autobranchia</taxon>
        <taxon>Pteriomorphia</taxon>
        <taxon>Pectinida</taxon>
        <taxon>Pectinoidea</taxon>
        <taxon>Pectinidae</taxon>
        <taxon>Mizuhopecten</taxon>
    </lineage>
</organism>
<evidence type="ECO:0000256" key="1">
    <source>
        <dbReference type="SAM" id="MobiDB-lite"/>
    </source>
</evidence>
<feature type="compositionally biased region" description="Basic and acidic residues" evidence="1">
    <location>
        <begin position="270"/>
        <end position="280"/>
    </location>
</feature>
<dbReference type="GO" id="GO:0046856">
    <property type="term" value="P:phosphatidylinositol dephosphorylation"/>
    <property type="evidence" value="ECO:0007669"/>
    <property type="project" value="InterPro"/>
</dbReference>
<dbReference type="EMBL" id="NEDP02001639">
    <property type="protein sequence ID" value="OWF52794.1"/>
    <property type="molecule type" value="Genomic_DNA"/>
</dbReference>
<dbReference type="InterPro" id="IPR000300">
    <property type="entry name" value="IPPc"/>
</dbReference>
<dbReference type="STRING" id="6573.A0A210QVQ3"/>
<dbReference type="Gene3D" id="3.60.10.10">
    <property type="entry name" value="Endonuclease/exonuclease/phosphatase"/>
    <property type="match status" value="1"/>
</dbReference>
<feature type="compositionally biased region" description="Polar residues" evidence="1">
    <location>
        <begin position="178"/>
        <end position="189"/>
    </location>
</feature>
<feature type="compositionally biased region" description="Polar residues" evidence="1">
    <location>
        <begin position="110"/>
        <end position="120"/>
    </location>
</feature>
<feature type="compositionally biased region" description="Basic and acidic residues" evidence="1">
    <location>
        <begin position="122"/>
        <end position="136"/>
    </location>
</feature>
<sequence length="776" mass="85991">MEVEITTLDQNSKKPPIETSTSAAVPQKGRKKRSAISKLTEKRRNNESGSEFGSTYSLQSNASRLTETKGTESELSKKESNSNSNNDVAKSQNANATSDKGTVIEKYPDSSVNKDNTKSTPKPRDKKSESVVKPEELSPPPPMDIDSESDDDKQDGISKKAPSDATIHRFRALKMATNERTNSVESLRNSPFAPKPPSTPRSEQKSSSSKTPTSTPESDKNVSLKGVKQKGEKRFRDPNSSGEEPEVGVKSKKQSCSQTDLKSTTDEVFVPDKKKNDKKVPSPRGDPNLTIDSEADLKDINNRYHDILSSDSLPRTGRLAPIVSKNHPPPISGDISSHTLKTAYKTDSSYTLNKYLESVPSSPGASGSPFHKPPVHPPFDTMSQRSMSSSGILYQIPITEARARTGSGNASVTSSLMGAAELDRYLPERRIKVWIGSWNMGDIKEFKASLQDFLLPEASDFVQDLYAIGTQENNMNKKEWEVIIQTTLGTSHVLFYSATHGSLHLAIFIRRDLIWFCSDADEDQVTTRAVTMVKTKGAVAVSFSFFGSSFLFINSHFASDSGKLKERINDYQKINTTLKLPRNATGSQSNLQGPASSKFDAVFWFGDLNFRLEKGRHTVEDLVHAIVEQEHPNFEDLLQGDELAQCIYQDKAFQGFTEGRINFKPTYKFDLNSDVYDTSPKFRIPSYTDRILYHSKKKNTVNCVHYDAVMNIRASDHRPVYGVYEAAIKPGKDSLQPASGKFDRDVFVAAQRRRAFITPSPASQPSQKSSGVCSIQ</sequence>
<reference evidence="3 4" key="1">
    <citation type="journal article" date="2017" name="Nat. Ecol. Evol.">
        <title>Scallop genome provides insights into evolution of bilaterian karyotype and development.</title>
        <authorList>
            <person name="Wang S."/>
            <person name="Zhang J."/>
            <person name="Jiao W."/>
            <person name="Li J."/>
            <person name="Xun X."/>
            <person name="Sun Y."/>
            <person name="Guo X."/>
            <person name="Huan P."/>
            <person name="Dong B."/>
            <person name="Zhang L."/>
            <person name="Hu X."/>
            <person name="Sun X."/>
            <person name="Wang J."/>
            <person name="Zhao C."/>
            <person name="Wang Y."/>
            <person name="Wang D."/>
            <person name="Huang X."/>
            <person name="Wang R."/>
            <person name="Lv J."/>
            <person name="Li Y."/>
            <person name="Zhang Z."/>
            <person name="Liu B."/>
            <person name="Lu W."/>
            <person name="Hui Y."/>
            <person name="Liang J."/>
            <person name="Zhou Z."/>
            <person name="Hou R."/>
            <person name="Li X."/>
            <person name="Liu Y."/>
            <person name="Li H."/>
            <person name="Ning X."/>
            <person name="Lin Y."/>
            <person name="Zhao L."/>
            <person name="Xing Q."/>
            <person name="Dou J."/>
            <person name="Li Y."/>
            <person name="Mao J."/>
            <person name="Guo H."/>
            <person name="Dou H."/>
            <person name="Li T."/>
            <person name="Mu C."/>
            <person name="Jiang W."/>
            <person name="Fu Q."/>
            <person name="Fu X."/>
            <person name="Miao Y."/>
            <person name="Liu J."/>
            <person name="Yu Q."/>
            <person name="Li R."/>
            <person name="Liao H."/>
            <person name="Li X."/>
            <person name="Kong Y."/>
            <person name="Jiang Z."/>
            <person name="Chourrout D."/>
            <person name="Li R."/>
            <person name="Bao Z."/>
        </authorList>
    </citation>
    <scope>NUCLEOTIDE SEQUENCE [LARGE SCALE GENOMIC DNA]</scope>
    <source>
        <strain evidence="3 4">PY_sf001</strain>
    </source>
</reference>
<dbReference type="Proteomes" id="UP000242188">
    <property type="component" value="Unassembled WGS sequence"/>
</dbReference>
<feature type="compositionally biased region" description="Basic and acidic residues" evidence="1">
    <location>
        <begin position="66"/>
        <end position="80"/>
    </location>
</feature>
<comment type="caution">
    <text evidence="3">The sequence shown here is derived from an EMBL/GenBank/DDBJ whole genome shotgun (WGS) entry which is preliminary data.</text>
</comment>